<gene>
    <name evidence="8" type="ORF">ATZ36_17545</name>
</gene>
<comment type="caution">
    <text evidence="8">The sequence shown here is derived from an EMBL/GenBank/DDBJ whole genome shotgun (WGS) entry which is preliminary data.</text>
</comment>
<evidence type="ECO:0000256" key="1">
    <source>
        <dbReference type="ARBA" id="ARBA00004651"/>
    </source>
</evidence>
<keyword evidence="2" id="KW-0813">Transport</keyword>
<dbReference type="Proteomes" id="UP000095237">
    <property type="component" value="Unassembled WGS sequence"/>
</dbReference>
<keyword evidence="3" id="KW-1003">Cell membrane</keyword>
<feature type="transmembrane region" description="Helical" evidence="7">
    <location>
        <begin position="158"/>
        <end position="177"/>
    </location>
</feature>
<evidence type="ECO:0000256" key="4">
    <source>
        <dbReference type="ARBA" id="ARBA00022692"/>
    </source>
</evidence>
<reference evidence="8 9" key="1">
    <citation type="submission" date="2015-11" db="EMBL/GenBank/DDBJ databases">
        <title>Evidence for parallel genomic evolution in an endosymbiosis of termite gut flagellates.</title>
        <authorList>
            <person name="Zheng H."/>
        </authorList>
    </citation>
    <scope>NUCLEOTIDE SEQUENCE [LARGE SCALE GENOMIC DNA]</scope>
    <source>
        <strain evidence="8 9">CET450</strain>
    </source>
</reference>
<feature type="transmembrane region" description="Helical" evidence="7">
    <location>
        <begin position="12"/>
        <end position="32"/>
    </location>
</feature>
<proteinExistence type="predicted"/>
<evidence type="ECO:0000256" key="7">
    <source>
        <dbReference type="SAM" id="Phobius"/>
    </source>
</evidence>
<name>A0A1E5IJU3_ENDTX</name>
<dbReference type="AlphaFoldDB" id="A0A1E5IJU3"/>
<evidence type="ECO:0000313" key="9">
    <source>
        <dbReference type="Proteomes" id="UP000095237"/>
    </source>
</evidence>
<dbReference type="GO" id="GO:0005886">
    <property type="term" value="C:plasma membrane"/>
    <property type="evidence" value="ECO:0007669"/>
    <property type="project" value="UniProtKB-SubCell"/>
</dbReference>
<dbReference type="InterPro" id="IPR002751">
    <property type="entry name" value="CbiM/NikMN"/>
</dbReference>
<dbReference type="PANTHER" id="PTHR34229">
    <property type="entry name" value="METAL TRANSPORT PROTEIN HI_1621-RELATED"/>
    <property type="match status" value="1"/>
</dbReference>
<dbReference type="GO" id="GO:0000041">
    <property type="term" value="P:transition metal ion transport"/>
    <property type="evidence" value="ECO:0007669"/>
    <property type="project" value="InterPro"/>
</dbReference>
<sequence>MHIPDGFLNSSLSGGLLAGALGMLGFCLSRVLQTATTFANVPAGNNSNISNGVCTNALSNNAGKYFQKLTIAALWIFAFQMFNIPIQSATSAHLVGGVFAAVLAGPSAGFLIISSVLAVQSLFFADGGILSLGANIFNMAFVGSFLSYYIYKALSGKNYYLAILSACFFSVLTAALSCLTELSISKTVSFTTAFKDMMSLHLIVASLETVVTVALLKAFKNLAESKNE</sequence>
<keyword evidence="9" id="KW-1185">Reference proteome</keyword>
<keyword evidence="6 7" id="KW-0472">Membrane</keyword>
<evidence type="ECO:0000256" key="2">
    <source>
        <dbReference type="ARBA" id="ARBA00022448"/>
    </source>
</evidence>
<evidence type="ECO:0000256" key="5">
    <source>
        <dbReference type="ARBA" id="ARBA00022989"/>
    </source>
</evidence>
<accession>A0A1E5IJU3</accession>
<evidence type="ECO:0000256" key="6">
    <source>
        <dbReference type="ARBA" id="ARBA00023136"/>
    </source>
</evidence>
<evidence type="ECO:0008006" key="10">
    <source>
        <dbReference type="Google" id="ProtNLM"/>
    </source>
</evidence>
<keyword evidence="4 7" id="KW-0812">Transmembrane</keyword>
<keyword evidence="5 7" id="KW-1133">Transmembrane helix</keyword>
<dbReference type="PANTHER" id="PTHR34229:SF1">
    <property type="entry name" value="METAL TRANSPORT PROTEIN HI_1621-RELATED"/>
    <property type="match status" value="1"/>
</dbReference>
<protein>
    <recommendedName>
        <fullName evidence="10">Cobalamin biosynthesis protein CbiM</fullName>
    </recommendedName>
</protein>
<evidence type="ECO:0000313" key="8">
    <source>
        <dbReference type="EMBL" id="OEG70777.1"/>
    </source>
</evidence>
<feature type="transmembrane region" description="Helical" evidence="7">
    <location>
        <begin position="129"/>
        <end position="151"/>
    </location>
</feature>
<comment type="subcellular location">
    <subcellularLocation>
        <location evidence="1">Cell membrane</location>
        <topology evidence="1">Multi-pass membrane protein</topology>
    </subcellularLocation>
</comment>
<evidence type="ECO:0000256" key="3">
    <source>
        <dbReference type="ARBA" id="ARBA00022475"/>
    </source>
</evidence>
<dbReference type="Gene3D" id="1.10.1760.20">
    <property type="match status" value="1"/>
</dbReference>
<organism evidence="8 9">
    <name type="scientific">Endomicrobium trichonymphae</name>
    <dbReference type="NCBI Taxonomy" id="1408204"/>
    <lineage>
        <taxon>Bacteria</taxon>
        <taxon>Pseudomonadati</taxon>
        <taxon>Elusimicrobiota</taxon>
        <taxon>Endomicrobiia</taxon>
        <taxon>Endomicrobiales</taxon>
        <taxon>Endomicrobiaceae</taxon>
        <taxon>Candidatus Endomicrobiellum</taxon>
    </lineage>
</organism>
<dbReference type="Pfam" id="PF01891">
    <property type="entry name" value="CbiM"/>
    <property type="match status" value="1"/>
</dbReference>
<feature type="transmembrane region" description="Helical" evidence="7">
    <location>
        <begin position="197"/>
        <end position="216"/>
    </location>
</feature>
<feature type="transmembrane region" description="Helical" evidence="7">
    <location>
        <begin position="94"/>
        <end position="123"/>
    </location>
</feature>
<dbReference type="EMBL" id="LNVX01000291">
    <property type="protein sequence ID" value="OEG70777.1"/>
    <property type="molecule type" value="Genomic_DNA"/>
</dbReference>